<name>A0ABY5MD06_9ACTN</name>
<protein>
    <recommendedName>
        <fullName evidence="5">DUF3040 domain-containing protein</fullName>
    </recommendedName>
</protein>
<gene>
    <name evidence="3" type="ORF">NQV15_06835</name>
</gene>
<sequence>MSDREDDRDDFDRIVEGLDLDLSFPDEPIDPVPSPRPDPDALRWASDEAEPAETEEPFYRRVEPTSLIPRRRGVLLAWVGVIGAPLLLVGATVAHVYLARSLVAGAALIFVAAAIYLFLQLPEHGPSRRDWPDDGAVL</sequence>
<keyword evidence="2" id="KW-0812">Transmembrane</keyword>
<feature type="transmembrane region" description="Helical" evidence="2">
    <location>
        <begin position="75"/>
        <end position="96"/>
    </location>
</feature>
<keyword evidence="4" id="KW-1185">Reference proteome</keyword>
<feature type="region of interest" description="Disordered" evidence="1">
    <location>
        <begin position="22"/>
        <end position="57"/>
    </location>
</feature>
<dbReference type="RefSeq" id="WP_232399066.1">
    <property type="nucleotide sequence ID" value="NZ_CP102173.1"/>
</dbReference>
<evidence type="ECO:0000313" key="4">
    <source>
        <dbReference type="Proteomes" id="UP001316184"/>
    </source>
</evidence>
<dbReference type="Proteomes" id="UP001316184">
    <property type="component" value="Chromosome"/>
</dbReference>
<organism evidence="3 4">
    <name type="scientific">Aeromicrobium wangtongii</name>
    <dbReference type="NCBI Taxonomy" id="2969247"/>
    <lineage>
        <taxon>Bacteria</taxon>
        <taxon>Bacillati</taxon>
        <taxon>Actinomycetota</taxon>
        <taxon>Actinomycetes</taxon>
        <taxon>Propionibacteriales</taxon>
        <taxon>Nocardioidaceae</taxon>
        <taxon>Aeromicrobium</taxon>
    </lineage>
</organism>
<feature type="compositionally biased region" description="Acidic residues" evidence="1">
    <location>
        <begin position="47"/>
        <end position="56"/>
    </location>
</feature>
<dbReference type="EMBL" id="CP102173">
    <property type="protein sequence ID" value="UUP15021.1"/>
    <property type="molecule type" value="Genomic_DNA"/>
</dbReference>
<accession>A0ABY5MD06</accession>
<evidence type="ECO:0008006" key="5">
    <source>
        <dbReference type="Google" id="ProtNLM"/>
    </source>
</evidence>
<evidence type="ECO:0000256" key="2">
    <source>
        <dbReference type="SAM" id="Phobius"/>
    </source>
</evidence>
<evidence type="ECO:0000256" key="1">
    <source>
        <dbReference type="SAM" id="MobiDB-lite"/>
    </source>
</evidence>
<feature type="transmembrane region" description="Helical" evidence="2">
    <location>
        <begin position="102"/>
        <end position="119"/>
    </location>
</feature>
<reference evidence="3 4" key="1">
    <citation type="submission" date="2022-08" db="EMBL/GenBank/DDBJ databases">
        <title>novel species in genus Aeromicrobium.</title>
        <authorList>
            <person name="Ye L."/>
        </authorList>
    </citation>
    <scope>NUCLEOTIDE SEQUENCE [LARGE SCALE GENOMIC DNA]</scope>
    <source>
        <strain evidence="4">zg-Y1379</strain>
    </source>
</reference>
<keyword evidence="2" id="KW-0472">Membrane</keyword>
<keyword evidence="2" id="KW-1133">Transmembrane helix</keyword>
<evidence type="ECO:0000313" key="3">
    <source>
        <dbReference type="EMBL" id="UUP15021.1"/>
    </source>
</evidence>
<proteinExistence type="predicted"/>